<name>A0ABN9ZK78_PIPNA</name>
<evidence type="ECO:0000256" key="4">
    <source>
        <dbReference type="ARBA" id="ARBA00022771"/>
    </source>
</evidence>
<evidence type="ECO:0000256" key="3">
    <source>
        <dbReference type="ARBA" id="ARBA00022723"/>
    </source>
</evidence>
<dbReference type="InterPro" id="IPR001529">
    <property type="entry name" value="Zn_ribbon_RPB9"/>
</dbReference>
<evidence type="ECO:0000313" key="13">
    <source>
        <dbReference type="Proteomes" id="UP001314169"/>
    </source>
</evidence>
<reference evidence="12" key="1">
    <citation type="submission" date="2023-12" db="EMBL/GenBank/DDBJ databases">
        <authorList>
            <person name="Brown T."/>
        </authorList>
    </citation>
    <scope>NUCLEOTIDE SEQUENCE</scope>
</reference>
<evidence type="ECO:0000256" key="6">
    <source>
        <dbReference type="ARBA" id="ARBA00023163"/>
    </source>
</evidence>
<proteinExistence type="inferred from homology"/>
<organism evidence="12 13">
    <name type="scientific">Pipistrellus nathusii</name>
    <name type="common">Nathusius' pipistrelle</name>
    <dbReference type="NCBI Taxonomy" id="59473"/>
    <lineage>
        <taxon>Eukaryota</taxon>
        <taxon>Metazoa</taxon>
        <taxon>Chordata</taxon>
        <taxon>Craniata</taxon>
        <taxon>Vertebrata</taxon>
        <taxon>Euteleostomi</taxon>
        <taxon>Mammalia</taxon>
        <taxon>Eutheria</taxon>
        <taxon>Laurasiatheria</taxon>
        <taxon>Chiroptera</taxon>
        <taxon>Yangochiroptera</taxon>
        <taxon>Vespertilionidae</taxon>
        <taxon>Pipistrellus</taxon>
    </lineage>
</organism>
<evidence type="ECO:0000256" key="7">
    <source>
        <dbReference type="ARBA" id="ARBA00023242"/>
    </source>
</evidence>
<evidence type="ECO:0000256" key="2">
    <source>
        <dbReference type="ARBA" id="ARBA00022478"/>
    </source>
</evidence>
<dbReference type="SMART" id="SM00661">
    <property type="entry name" value="RPOL9"/>
    <property type="match status" value="1"/>
</dbReference>
<dbReference type="SUPFAM" id="SSF57783">
    <property type="entry name" value="Zinc beta-ribbon"/>
    <property type="match status" value="1"/>
</dbReference>
<evidence type="ECO:0000259" key="11">
    <source>
        <dbReference type="PROSITE" id="PS51133"/>
    </source>
</evidence>
<dbReference type="PIRSF" id="PIRSF005586">
    <property type="entry name" value="RNApol_RpoM"/>
    <property type="match status" value="1"/>
</dbReference>
<dbReference type="InterPro" id="IPR012164">
    <property type="entry name" value="Rpa12/Rpb9/Rpc10/TFS"/>
</dbReference>
<keyword evidence="2 8" id="KW-0240">DNA-directed RNA polymerase</keyword>
<evidence type="ECO:0000313" key="12">
    <source>
        <dbReference type="EMBL" id="CAK6438707.1"/>
    </source>
</evidence>
<dbReference type="Proteomes" id="UP001314169">
    <property type="component" value="Chromosome 17"/>
</dbReference>
<dbReference type="PROSITE" id="PS00466">
    <property type="entry name" value="ZF_TFIIS_1"/>
    <property type="match status" value="1"/>
</dbReference>
<dbReference type="InterPro" id="IPR001222">
    <property type="entry name" value="Znf_TFIIS"/>
</dbReference>
<dbReference type="CDD" id="cd10509">
    <property type="entry name" value="Zn-ribbon_RPC11"/>
    <property type="match status" value="1"/>
</dbReference>
<sequence>MLLFCQGCGNGLIVEEGQHCCCFACNTCLYLHSIPGEVTNGKYPKLEEVDDLLGGAAARENVDSAAEPCPRCEHPRAFCMQLQTRAADEPMTTFHECCNARCGHCWRD</sequence>
<dbReference type="PROSITE" id="PS01030">
    <property type="entry name" value="RNA_POL_M_15KD"/>
    <property type="match status" value="1"/>
</dbReference>
<comment type="subcellular location">
    <subcellularLocation>
        <location evidence="1 8">Nucleus</location>
    </subcellularLocation>
</comment>
<evidence type="ECO:0000256" key="10">
    <source>
        <dbReference type="RuleBase" id="RU003474"/>
    </source>
</evidence>
<dbReference type="PANTHER" id="PTHR11239:SF12">
    <property type="entry name" value="DNA-DIRECTED RNA POLYMERASE III SUBUNIT RPC10"/>
    <property type="match status" value="1"/>
</dbReference>
<dbReference type="InterPro" id="IPR034014">
    <property type="entry name" value="Zn_ribbon_RPC11_C"/>
</dbReference>
<evidence type="ECO:0000256" key="5">
    <source>
        <dbReference type="ARBA" id="ARBA00022833"/>
    </source>
</evidence>
<keyword evidence="3 10" id="KW-0479">Metal-binding</keyword>
<keyword evidence="6 8" id="KW-0804">Transcription</keyword>
<dbReference type="SMART" id="SM00440">
    <property type="entry name" value="ZnF_C2C2"/>
    <property type="match status" value="1"/>
</dbReference>
<keyword evidence="5" id="KW-0862">Zinc</keyword>
<keyword evidence="13" id="KW-1185">Reference proteome</keyword>
<gene>
    <name evidence="12" type="ORF">MPIPNATIZW_LOCUS7013</name>
</gene>
<evidence type="ECO:0000256" key="9">
    <source>
        <dbReference type="PROSITE-ProRule" id="PRU00472"/>
    </source>
</evidence>
<dbReference type="PANTHER" id="PTHR11239">
    <property type="entry name" value="DNA-DIRECTED RNA POLYMERASE"/>
    <property type="match status" value="1"/>
</dbReference>
<comment type="similarity">
    <text evidence="8 10">Belongs to the archaeal rpoM/eukaryotic RPA12/RPB9/RPC11 RNA polymerase family.</text>
</comment>
<protein>
    <recommendedName>
        <fullName evidence="8">DNA-directed RNA polymerase subunit</fullName>
    </recommendedName>
</protein>
<keyword evidence="7 8" id="KW-0539">Nucleus</keyword>
<keyword evidence="4 9" id="KW-0863">Zinc-finger</keyword>
<comment type="function">
    <text evidence="8">DNA-dependent RNA polymerase catalyzes the transcription of DNA into RNA using the four ribonucleoside triphosphates as substrates.</text>
</comment>
<dbReference type="PROSITE" id="PS51133">
    <property type="entry name" value="ZF_TFIIS_2"/>
    <property type="match status" value="1"/>
</dbReference>
<accession>A0ABN9ZK78</accession>
<evidence type="ECO:0000256" key="8">
    <source>
        <dbReference type="PIRNR" id="PIRNR005586"/>
    </source>
</evidence>
<evidence type="ECO:0000256" key="1">
    <source>
        <dbReference type="ARBA" id="ARBA00004123"/>
    </source>
</evidence>
<dbReference type="InterPro" id="IPR019761">
    <property type="entry name" value="DNA-dir_RNA_pol-M_15_CS"/>
</dbReference>
<feature type="domain" description="TFIIS-type" evidence="11">
    <location>
        <begin position="65"/>
        <end position="107"/>
    </location>
</feature>
<dbReference type="Gene3D" id="2.20.25.10">
    <property type="match status" value="1"/>
</dbReference>
<dbReference type="Pfam" id="PF01096">
    <property type="entry name" value="Zn_ribbon_TFIIS"/>
    <property type="match status" value="1"/>
</dbReference>
<dbReference type="EMBL" id="OY882874">
    <property type="protein sequence ID" value="CAK6438707.1"/>
    <property type="molecule type" value="Genomic_DNA"/>
</dbReference>